<name>A0A6L8KLD3_9BURK</name>
<evidence type="ECO:0000313" key="1">
    <source>
        <dbReference type="EMBL" id="MYM26622.1"/>
    </source>
</evidence>
<comment type="caution">
    <text evidence="1">The sequence shown here is derived from an EMBL/GenBank/DDBJ whole genome shotgun (WGS) entry which is preliminary data.</text>
</comment>
<dbReference type="AlphaFoldDB" id="A0A6L8KLD3"/>
<protein>
    <submittedName>
        <fullName evidence="1">Uncharacterized protein</fullName>
    </submittedName>
</protein>
<accession>A0A6L8KLD3</accession>
<evidence type="ECO:0000313" key="2">
    <source>
        <dbReference type="Proteomes" id="UP000479335"/>
    </source>
</evidence>
<organism evidence="1 2">
    <name type="scientific">Duganella flavida</name>
    <dbReference type="NCBI Taxonomy" id="2692175"/>
    <lineage>
        <taxon>Bacteria</taxon>
        <taxon>Pseudomonadati</taxon>
        <taxon>Pseudomonadota</taxon>
        <taxon>Betaproteobacteria</taxon>
        <taxon>Burkholderiales</taxon>
        <taxon>Oxalobacteraceae</taxon>
        <taxon>Telluria group</taxon>
        <taxon>Duganella</taxon>
    </lineage>
</organism>
<dbReference type="EMBL" id="WWCN01000034">
    <property type="protein sequence ID" value="MYM26622.1"/>
    <property type="molecule type" value="Genomic_DNA"/>
</dbReference>
<keyword evidence="2" id="KW-1185">Reference proteome</keyword>
<sequence>MRQYQINMYSSAGPCRFTFTQEDLTLIRSTSPGRPFSLDLYIAYHTGDHMLALSHKPAHATVAVVPFHELCRKLDEAESRRPSP</sequence>
<dbReference type="RefSeq" id="WP_161010054.1">
    <property type="nucleotide sequence ID" value="NZ_WWCN01000034.1"/>
</dbReference>
<proteinExistence type="predicted"/>
<gene>
    <name evidence="1" type="ORF">GTP46_28760</name>
</gene>
<reference evidence="1 2" key="1">
    <citation type="submission" date="2019-12" db="EMBL/GenBank/DDBJ databases">
        <title>Novel species isolated from a subtropical stream in China.</title>
        <authorList>
            <person name="Lu H."/>
        </authorList>
    </citation>
    <scope>NUCLEOTIDE SEQUENCE [LARGE SCALE GENOMIC DNA]</scope>
    <source>
        <strain evidence="1 2">FT135W</strain>
    </source>
</reference>
<dbReference type="Proteomes" id="UP000479335">
    <property type="component" value="Unassembled WGS sequence"/>
</dbReference>